<keyword evidence="1" id="KW-1133">Transmembrane helix</keyword>
<keyword evidence="1" id="KW-0812">Transmembrane</keyword>
<proteinExistence type="predicted"/>
<dbReference type="Proteomes" id="UP000239469">
    <property type="component" value="Unassembled WGS sequence"/>
</dbReference>
<organism evidence="2 3">
    <name type="scientific">Chromobacterium amazonense</name>
    <dbReference type="NCBI Taxonomy" id="1382803"/>
    <lineage>
        <taxon>Bacteria</taxon>
        <taxon>Pseudomonadati</taxon>
        <taxon>Pseudomonadota</taxon>
        <taxon>Betaproteobacteria</taxon>
        <taxon>Neisseriales</taxon>
        <taxon>Chromobacteriaceae</taxon>
        <taxon>Chromobacterium</taxon>
    </lineage>
</organism>
<evidence type="ECO:0000313" key="2">
    <source>
        <dbReference type="EMBL" id="PRP72288.1"/>
    </source>
</evidence>
<evidence type="ECO:0008006" key="4">
    <source>
        <dbReference type="Google" id="ProtNLM"/>
    </source>
</evidence>
<keyword evidence="1" id="KW-0472">Membrane</keyword>
<sequence>MERAAMSPALRQRLLFSLLMSAAMSFLMTAWVSWLNLGLRPDFIPRWLRAFVSAWPAAFAAVLLLAPPTHRLTQTLLHRFAPSAGAQPAHNTKGASS</sequence>
<dbReference type="Pfam" id="PF11391">
    <property type="entry name" value="DUF2798"/>
    <property type="match status" value="1"/>
</dbReference>
<gene>
    <name evidence="2" type="ORF">BUE93_02295</name>
</gene>
<reference evidence="2 3" key="1">
    <citation type="submission" date="2017-01" db="EMBL/GenBank/DDBJ databases">
        <title>New insights into the genetic diversity of Chromobacterium isolated from tropical freshwater lake.</title>
        <authorList>
            <person name="Santos A.B."/>
            <person name="Nascimento A.M."/>
            <person name="Da Silva P.C."/>
        </authorList>
    </citation>
    <scope>NUCLEOTIDE SEQUENCE [LARGE SCALE GENOMIC DNA]</scope>
    <source>
        <strain evidence="2 3">56AF</strain>
    </source>
</reference>
<name>A0A2S9X972_9NEIS</name>
<accession>A0A2S9X972</accession>
<dbReference type="AlphaFoldDB" id="A0A2S9X972"/>
<dbReference type="EMBL" id="MTBD01000004">
    <property type="protein sequence ID" value="PRP72288.1"/>
    <property type="molecule type" value="Genomic_DNA"/>
</dbReference>
<feature type="transmembrane region" description="Helical" evidence="1">
    <location>
        <begin position="14"/>
        <end position="35"/>
    </location>
</feature>
<protein>
    <recommendedName>
        <fullName evidence="4">DUF2798 domain-containing protein</fullName>
    </recommendedName>
</protein>
<evidence type="ECO:0000313" key="3">
    <source>
        <dbReference type="Proteomes" id="UP000239469"/>
    </source>
</evidence>
<feature type="transmembrane region" description="Helical" evidence="1">
    <location>
        <begin position="47"/>
        <end position="66"/>
    </location>
</feature>
<dbReference type="InterPro" id="IPR021529">
    <property type="entry name" value="DUF2798"/>
</dbReference>
<comment type="caution">
    <text evidence="2">The sequence shown here is derived from an EMBL/GenBank/DDBJ whole genome shotgun (WGS) entry which is preliminary data.</text>
</comment>
<evidence type="ECO:0000256" key="1">
    <source>
        <dbReference type="SAM" id="Phobius"/>
    </source>
</evidence>